<keyword evidence="2" id="KW-1185">Reference proteome</keyword>
<dbReference type="EMBL" id="BPLQ01014877">
    <property type="protein sequence ID" value="GIY84006.1"/>
    <property type="molecule type" value="Genomic_DNA"/>
</dbReference>
<dbReference type="AlphaFoldDB" id="A0AAV4WM91"/>
<reference evidence="1 2" key="1">
    <citation type="submission" date="2021-06" db="EMBL/GenBank/DDBJ databases">
        <title>Caerostris darwini draft genome.</title>
        <authorList>
            <person name="Kono N."/>
            <person name="Arakawa K."/>
        </authorList>
    </citation>
    <scope>NUCLEOTIDE SEQUENCE [LARGE SCALE GENOMIC DNA]</scope>
</reference>
<proteinExistence type="predicted"/>
<gene>
    <name evidence="1" type="ORF">CDAR_556721</name>
</gene>
<evidence type="ECO:0000313" key="2">
    <source>
        <dbReference type="Proteomes" id="UP001054837"/>
    </source>
</evidence>
<dbReference type="Proteomes" id="UP001054837">
    <property type="component" value="Unassembled WGS sequence"/>
</dbReference>
<sequence length="137" mass="15708">MYCSQDLDDVPSAIAISQPRQQANDLRFVENPFLFSGKHKPVSLGRHERGWGWGWKVSVKDEEKQFLLLKYGNGKHFTRNTGRQASDPKRLPKRKMAAIYWVTVAVTFSDSLNLNCYHYIRYCKLLAASVHGAKYSA</sequence>
<protein>
    <submittedName>
        <fullName evidence="1">Uncharacterized protein</fullName>
    </submittedName>
</protein>
<accession>A0AAV4WM91</accession>
<comment type="caution">
    <text evidence="1">The sequence shown here is derived from an EMBL/GenBank/DDBJ whole genome shotgun (WGS) entry which is preliminary data.</text>
</comment>
<evidence type="ECO:0000313" key="1">
    <source>
        <dbReference type="EMBL" id="GIY84006.1"/>
    </source>
</evidence>
<name>A0AAV4WM91_9ARAC</name>
<organism evidence="1 2">
    <name type="scientific">Caerostris darwini</name>
    <dbReference type="NCBI Taxonomy" id="1538125"/>
    <lineage>
        <taxon>Eukaryota</taxon>
        <taxon>Metazoa</taxon>
        <taxon>Ecdysozoa</taxon>
        <taxon>Arthropoda</taxon>
        <taxon>Chelicerata</taxon>
        <taxon>Arachnida</taxon>
        <taxon>Araneae</taxon>
        <taxon>Araneomorphae</taxon>
        <taxon>Entelegynae</taxon>
        <taxon>Araneoidea</taxon>
        <taxon>Araneidae</taxon>
        <taxon>Caerostris</taxon>
    </lineage>
</organism>